<proteinExistence type="predicted"/>
<comment type="caution">
    <text evidence="1">The sequence shown here is derived from an EMBL/GenBank/DDBJ whole genome shotgun (WGS) entry which is preliminary data.</text>
</comment>
<dbReference type="AlphaFoldDB" id="A0AAV8XHE8"/>
<evidence type="ECO:0000313" key="1">
    <source>
        <dbReference type="EMBL" id="KAJ8937946.1"/>
    </source>
</evidence>
<sequence>MVKGYNALNVESTTGEQTVHLSASTKYPVVFPGSWCLRWLVSEELSTEIPVKKPSSALRDANPCSDKSKMMHHIFWPSRKKLNLNPKFVNNPSSLELLELGGSF</sequence>
<gene>
    <name evidence="1" type="ORF">NQ318_013202</name>
</gene>
<keyword evidence="2" id="KW-1185">Reference proteome</keyword>
<protein>
    <submittedName>
        <fullName evidence="1">Uncharacterized protein</fullName>
    </submittedName>
</protein>
<dbReference type="EMBL" id="JAPWTK010000597">
    <property type="protein sequence ID" value="KAJ8937946.1"/>
    <property type="molecule type" value="Genomic_DNA"/>
</dbReference>
<name>A0AAV8XHE8_9CUCU</name>
<accession>A0AAV8XHE8</accession>
<organism evidence="1 2">
    <name type="scientific">Aromia moschata</name>
    <dbReference type="NCBI Taxonomy" id="1265417"/>
    <lineage>
        <taxon>Eukaryota</taxon>
        <taxon>Metazoa</taxon>
        <taxon>Ecdysozoa</taxon>
        <taxon>Arthropoda</taxon>
        <taxon>Hexapoda</taxon>
        <taxon>Insecta</taxon>
        <taxon>Pterygota</taxon>
        <taxon>Neoptera</taxon>
        <taxon>Endopterygota</taxon>
        <taxon>Coleoptera</taxon>
        <taxon>Polyphaga</taxon>
        <taxon>Cucujiformia</taxon>
        <taxon>Chrysomeloidea</taxon>
        <taxon>Cerambycidae</taxon>
        <taxon>Cerambycinae</taxon>
        <taxon>Callichromatini</taxon>
        <taxon>Aromia</taxon>
    </lineage>
</organism>
<dbReference type="Proteomes" id="UP001162162">
    <property type="component" value="Unassembled WGS sequence"/>
</dbReference>
<evidence type="ECO:0000313" key="2">
    <source>
        <dbReference type="Proteomes" id="UP001162162"/>
    </source>
</evidence>
<reference evidence="1" key="1">
    <citation type="journal article" date="2023" name="Insect Mol. Biol.">
        <title>Genome sequencing provides insights into the evolution of gene families encoding plant cell wall-degrading enzymes in longhorned beetles.</title>
        <authorList>
            <person name="Shin N.R."/>
            <person name="Okamura Y."/>
            <person name="Kirsch R."/>
            <person name="Pauchet Y."/>
        </authorList>
    </citation>
    <scope>NUCLEOTIDE SEQUENCE</scope>
    <source>
        <strain evidence="1">AMC_N1</strain>
    </source>
</reference>